<sequence>MNGSLSVKYYMQDYKKSLLVFYGILIGLQIISVAPALVNSNINVSSSGLEVASMIFLFVAGLNSFRVPFLFFLVNGVSRKTMYKSAIVSFTIVSAVMAAVDTLSGLVFYRLADYITIFEQIYGPRYGIEAFQYNLQFIFERFIWLFCLYVLAIFIGYFITVLYYRMDIIWKYIVSIGVPAFLFLGIPTINNMTDGKVFVFIAETFLKTMGLWNGHNPYIAMLSFVGGAIIFMILGNLLTRKVIIKKS</sequence>
<feature type="transmembrane region" description="Helical" evidence="1">
    <location>
        <begin position="218"/>
        <end position="238"/>
    </location>
</feature>
<feature type="transmembrane region" description="Helical" evidence="1">
    <location>
        <begin position="142"/>
        <end position="164"/>
    </location>
</feature>
<keyword evidence="3" id="KW-1185">Reference proteome</keyword>
<feature type="transmembrane region" description="Helical" evidence="1">
    <location>
        <begin position="169"/>
        <end position="189"/>
    </location>
</feature>
<organism evidence="2 3">
    <name type="scientific">Peribacillus faecalis</name>
    <dbReference type="NCBI Taxonomy" id="2772559"/>
    <lineage>
        <taxon>Bacteria</taxon>
        <taxon>Bacillati</taxon>
        <taxon>Bacillota</taxon>
        <taxon>Bacilli</taxon>
        <taxon>Bacillales</taxon>
        <taxon>Bacillaceae</taxon>
        <taxon>Peribacillus</taxon>
    </lineage>
</organism>
<dbReference type="Proteomes" id="UP000602076">
    <property type="component" value="Unassembled WGS sequence"/>
</dbReference>
<reference evidence="2" key="1">
    <citation type="submission" date="2020-09" db="EMBL/GenBank/DDBJ databases">
        <title>Bacillus faecalis sp. nov., a moderately halophilic bacterium isolated from cow faeces.</title>
        <authorList>
            <person name="Jiang L."/>
            <person name="Lee J."/>
        </authorList>
    </citation>
    <scope>NUCLEOTIDE SEQUENCE</scope>
    <source>
        <strain evidence="2">AGMB 02131</strain>
    </source>
</reference>
<feature type="transmembrane region" description="Helical" evidence="1">
    <location>
        <begin position="51"/>
        <end position="74"/>
    </location>
</feature>
<evidence type="ECO:0000313" key="2">
    <source>
        <dbReference type="EMBL" id="MBD3110287.1"/>
    </source>
</evidence>
<name>A0A927HD40_9BACI</name>
<gene>
    <name evidence="2" type="ORF">IEO70_18330</name>
</gene>
<feature type="transmembrane region" description="Helical" evidence="1">
    <location>
        <begin position="18"/>
        <end position="39"/>
    </location>
</feature>
<proteinExistence type="predicted"/>
<feature type="transmembrane region" description="Helical" evidence="1">
    <location>
        <begin position="86"/>
        <end position="109"/>
    </location>
</feature>
<protein>
    <submittedName>
        <fullName evidence="2">Uncharacterized protein</fullName>
    </submittedName>
</protein>
<keyword evidence="1" id="KW-0472">Membrane</keyword>
<dbReference type="EMBL" id="JACXSI010000066">
    <property type="protein sequence ID" value="MBD3110287.1"/>
    <property type="molecule type" value="Genomic_DNA"/>
</dbReference>
<dbReference type="RefSeq" id="WP_190999821.1">
    <property type="nucleotide sequence ID" value="NZ_JACXSI010000066.1"/>
</dbReference>
<accession>A0A927HD40</accession>
<keyword evidence="1" id="KW-0812">Transmembrane</keyword>
<comment type="caution">
    <text evidence="2">The sequence shown here is derived from an EMBL/GenBank/DDBJ whole genome shotgun (WGS) entry which is preliminary data.</text>
</comment>
<evidence type="ECO:0000313" key="3">
    <source>
        <dbReference type="Proteomes" id="UP000602076"/>
    </source>
</evidence>
<dbReference type="AlphaFoldDB" id="A0A927HD40"/>
<evidence type="ECO:0000256" key="1">
    <source>
        <dbReference type="SAM" id="Phobius"/>
    </source>
</evidence>
<keyword evidence="1" id="KW-1133">Transmembrane helix</keyword>